<dbReference type="PANTHER" id="PTHR33447">
    <property type="entry name" value="GLUTATHIONE GAMMA-GLUTAMYLCYSTEINYLTRANSFERASE"/>
    <property type="match status" value="1"/>
</dbReference>
<gene>
    <name evidence="6" type="ORF">PTTT1_LOCUS2820</name>
</gene>
<dbReference type="AlphaFoldDB" id="A0A8J9T4V4"/>
<dbReference type="PROSITE" id="PS51443">
    <property type="entry name" value="PCS"/>
    <property type="match status" value="1"/>
</dbReference>
<evidence type="ECO:0000256" key="3">
    <source>
        <dbReference type="ARBA" id="ARBA00022679"/>
    </source>
</evidence>
<protein>
    <recommendedName>
        <fullName evidence="1">glutathione gamma-glutamylcysteinyltransferase</fullName>
        <ecNumber evidence="1">2.3.2.15</ecNumber>
    </recommendedName>
</protein>
<keyword evidence="2" id="KW-0104">Cadmium</keyword>
<dbReference type="EMBL" id="OU594942">
    <property type="protein sequence ID" value="CAG9277111.1"/>
    <property type="molecule type" value="Genomic_DNA"/>
</dbReference>
<proteinExistence type="predicted"/>
<feature type="non-terminal residue" evidence="6">
    <location>
        <position position="1"/>
    </location>
</feature>
<dbReference type="Gene3D" id="3.90.70.30">
    <property type="entry name" value="Phytochelatin synthase, N-terminal domain"/>
    <property type="match status" value="1"/>
</dbReference>
<reference evidence="6" key="1">
    <citation type="submission" date="2022-02" db="EMBL/GenBank/DDBJ databases">
        <authorList>
            <person name="Giguere J D."/>
        </authorList>
    </citation>
    <scope>NUCLEOTIDE SEQUENCE</scope>
    <source>
        <strain evidence="6">CCAP 1055/1</strain>
    </source>
</reference>
<evidence type="ECO:0000256" key="1">
    <source>
        <dbReference type="ARBA" id="ARBA00012468"/>
    </source>
</evidence>
<evidence type="ECO:0000313" key="6">
    <source>
        <dbReference type="EMBL" id="CAG9277111.1"/>
    </source>
</evidence>
<evidence type="ECO:0000259" key="5">
    <source>
        <dbReference type="PROSITE" id="PS51443"/>
    </source>
</evidence>
<dbReference type="InterPro" id="IPR007719">
    <property type="entry name" value="PCS_N"/>
</dbReference>
<dbReference type="GO" id="GO:0046872">
    <property type="term" value="F:metal ion binding"/>
    <property type="evidence" value="ECO:0007669"/>
    <property type="project" value="UniProtKB-KW"/>
</dbReference>
<sequence length="227" mass="25288">TRQSFYRRPLPDSCTAFSSKNGRLIFSSALASKGLKSFFPLMEQYSTQSEPAYCGISTLVIALNAFAIDPRQTWKGPWRWYEESMLNCCLDLEEAKQKGVTLKAFSCLAVCQGIQASVYYTEEERVSENHFRETIKAACVESEGDGDGLRDVVVVSYTRKTLGQTGTGHFSPIAAFDSVSDSVLILDTARFKYGAHWVPLSLLYEAMQPVDPDTGRSRGYVLLSNEK</sequence>
<dbReference type="GO" id="GO:0016756">
    <property type="term" value="F:glutathione gamma-glutamylcysteinyltransferase activity"/>
    <property type="evidence" value="ECO:0007669"/>
    <property type="project" value="UniProtKB-EC"/>
</dbReference>
<keyword evidence="4" id="KW-0479">Metal-binding</keyword>
<evidence type="ECO:0000256" key="2">
    <source>
        <dbReference type="ARBA" id="ARBA00022539"/>
    </source>
</evidence>
<accession>A0A8J9T4V4</accession>
<evidence type="ECO:0000256" key="4">
    <source>
        <dbReference type="ARBA" id="ARBA00022723"/>
    </source>
</evidence>
<name>A0A8J9T4V4_PHATR</name>
<dbReference type="GO" id="GO:0010038">
    <property type="term" value="P:response to metal ion"/>
    <property type="evidence" value="ECO:0007669"/>
    <property type="project" value="InterPro"/>
</dbReference>
<dbReference type="Pfam" id="PF05023">
    <property type="entry name" value="Phytochelatin"/>
    <property type="match status" value="1"/>
</dbReference>
<feature type="non-terminal residue" evidence="6">
    <location>
        <position position="227"/>
    </location>
</feature>
<dbReference type="GO" id="GO:0046938">
    <property type="term" value="P:phytochelatin biosynthetic process"/>
    <property type="evidence" value="ECO:0007669"/>
    <property type="project" value="InterPro"/>
</dbReference>
<dbReference type="SUPFAM" id="SSF54001">
    <property type="entry name" value="Cysteine proteinases"/>
    <property type="match status" value="1"/>
</dbReference>
<dbReference type="Proteomes" id="UP000836788">
    <property type="component" value="Chromosome 1"/>
</dbReference>
<dbReference type="EC" id="2.3.2.15" evidence="1"/>
<organism evidence="6">
    <name type="scientific">Phaeodactylum tricornutum</name>
    <name type="common">Diatom</name>
    <dbReference type="NCBI Taxonomy" id="2850"/>
    <lineage>
        <taxon>Eukaryota</taxon>
        <taxon>Sar</taxon>
        <taxon>Stramenopiles</taxon>
        <taxon>Ochrophyta</taxon>
        <taxon>Bacillariophyta</taxon>
        <taxon>Bacillariophyceae</taxon>
        <taxon>Bacillariophycidae</taxon>
        <taxon>Naviculales</taxon>
        <taxon>Phaeodactylaceae</taxon>
        <taxon>Phaeodactylum</taxon>
    </lineage>
</organism>
<dbReference type="FunFam" id="3.90.70.30:FF:000001">
    <property type="entry name" value="Glutathione gamma-glutamylcysteinyltransferase 1"/>
    <property type="match status" value="1"/>
</dbReference>
<keyword evidence="3" id="KW-0808">Transferase</keyword>
<feature type="domain" description="Peptidase C83" evidence="5">
    <location>
        <begin position="1"/>
        <end position="227"/>
    </location>
</feature>
<dbReference type="InterPro" id="IPR038156">
    <property type="entry name" value="PCS_N_sf"/>
</dbReference>
<dbReference type="InterPro" id="IPR038765">
    <property type="entry name" value="Papain-like_cys_pep_sf"/>
</dbReference>
<dbReference type="InterPro" id="IPR040409">
    <property type="entry name" value="PCS-like"/>
</dbReference>